<dbReference type="Proteomes" id="UP001497482">
    <property type="component" value="Chromosome 13"/>
</dbReference>
<evidence type="ECO:0000313" key="3">
    <source>
        <dbReference type="Proteomes" id="UP001497482"/>
    </source>
</evidence>
<feature type="region of interest" description="Disordered" evidence="1">
    <location>
        <begin position="1"/>
        <end position="32"/>
    </location>
</feature>
<reference evidence="2 3" key="1">
    <citation type="submission" date="2024-04" db="EMBL/GenBank/DDBJ databases">
        <authorList>
            <person name="Waldvogel A.-M."/>
            <person name="Schoenle A."/>
        </authorList>
    </citation>
    <scope>NUCLEOTIDE SEQUENCE [LARGE SCALE GENOMIC DNA]</scope>
</reference>
<proteinExistence type="predicted"/>
<accession>A0AAV2JML3</accession>
<evidence type="ECO:0000313" key="2">
    <source>
        <dbReference type="EMBL" id="CAL1577433.1"/>
    </source>
</evidence>
<name>A0AAV2JML3_KNICA</name>
<dbReference type="EMBL" id="OZ035835">
    <property type="protein sequence ID" value="CAL1577433.1"/>
    <property type="molecule type" value="Genomic_DNA"/>
</dbReference>
<protein>
    <submittedName>
        <fullName evidence="2">Uncharacterized protein</fullName>
    </submittedName>
</protein>
<dbReference type="AlphaFoldDB" id="A0AAV2JML3"/>
<keyword evidence="3" id="KW-1185">Reference proteome</keyword>
<organism evidence="2 3">
    <name type="scientific">Knipowitschia caucasica</name>
    <name type="common">Caucasian dwarf goby</name>
    <name type="synonym">Pomatoschistus caucasicus</name>
    <dbReference type="NCBI Taxonomy" id="637954"/>
    <lineage>
        <taxon>Eukaryota</taxon>
        <taxon>Metazoa</taxon>
        <taxon>Chordata</taxon>
        <taxon>Craniata</taxon>
        <taxon>Vertebrata</taxon>
        <taxon>Euteleostomi</taxon>
        <taxon>Actinopterygii</taxon>
        <taxon>Neopterygii</taxon>
        <taxon>Teleostei</taxon>
        <taxon>Neoteleostei</taxon>
        <taxon>Acanthomorphata</taxon>
        <taxon>Gobiaria</taxon>
        <taxon>Gobiiformes</taxon>
        <taxon>Gobioidei</taxon>
        <taxon>Gobiidae</taxon>
        <taxon>Gobiinae</taxon>
        <taxon>Knipowitschia</taxon>
    </lineage>
</organism>
<gene>
    <name evidence="2" type="ORF">KC01_LOCUS8784</name>
</gene>
<evidence type="ECO:0000256" key="1">
    <source>
        <dbReference type="SAM" id="MobiDB-lite"/>
    </source>
</evidence>
<sequence>MFNGITRWRPRHSAPQHGAVGSSQGQARLQSGRPWKKVALSVAVGPEHYEVLGQVTRPWLELVVGARRLGSSI</sequence>